<evidence type="ECO:0000313" key="8">
    <source>
        <dbReference type="EMBL" id="OUQ33377.1"/>
    </source>
</evidence>
<evidence type="ECO:0000256" key="1">
    <source>
        <dbReference type="ARBA" id="ARBA00004162"/>
    </source>
</evidence>
<evidence type="ECO:0000256" key="4">
    <source>
        <dbReference type="ARBA" id="ARBA00022989"/>
    </source>
</evidence>
<sequence length="63" mass="7049">MRKRLYRSRRDVMIAGVCGGIAEYFDVDPTIVRLIAVVLILGWGSGLLAYLIAVLIIPKNPYQ</sequence>
<evidence type="ECO:0000256" key="5">
    <source>
        <dbReference type="ARBA" id="ARBA00023136"/>
    </source>
</evidence>
<dbReference type="InterPro" id="IPR052027">
    <property type="entry name" value="PspC"/>
</dbReference>
<proteinExistence type="predicted"/>
<dbReference type="Pfam" id="PF04024">
    <property type="entry name" value="PspC"/>
    <property type="match status" value="1"/>
</dbReference>
<dbReference type="PANTHER" id="PTHR33885:SF3">
    <property type="entry name" value="PHAGE SHOCK PROTEIN C"/>
    <property type="match status" value="1"/>
</dbReference>
<keyword evidence="5 6" id="KW-0472">Membrane</keyword>
<comment type="caution">
    <text evidence="8">The sequence shown here is derived from an EMBL/GenBank/DDBJ whole genome shotgun (WGS) entry which is preliminary data.</text>
</comment>
<dbReference type="GO" id="GO:0005886">
    <property type="term" value="C:plasma membrane"/>
    <property type="evidence" value="ECO:0007669"/>
    <property type="project" value="UniProtKB-SubCell"/>
</dbReference>
<dbReference type="RefSeq" id="WP_087358939.1">
    <property type="nucleotide sequence ID" value="NZ_JACJKO010000009.1"/>
</dbReference>
<keyword evidence="9" id="KW-1185">Reference proteome</keyword>
<evidence type="ECO:0000259" key="7">
    <source>
        <dbReference type="Pfam" id="PF04024"/>
    </source>
</evidence>
<evidence type="ECO:0000256" key="2">
    <source>
        <dbReference type="ARBA" id="ARBA00022475"/>
    </source>
</evidence>
<evidence type="ECO:0000256" key="6">
    <source>
        <dbReference type="SAM" id="Phobius"/>
    </source>
</evidence>
<accession>A0A1Y4SU25</accession>
<dbReference type="AlphaFoldDB" id="A0A1Y4SU25"/>
<evidence type="ECO:0000256" key="3">
    <source>
        <dbReference type="ARBA" id="ARBA00022692"/>
    </source>
</evidence>
<organism evidence="8 9">
    <name type="scientific">Massilimicrobiota timonensis</name>
    <dbReference type="NCBI Taxonomy" id="1776392"/>
    <lineage>
        <taxon>Bacteria</taxon>
        <taxon>Bacillati</taxon>
        <taxon>Bacillota</taxon>
        <taxon>Erysipelotrichia</taxon>
        <taxon>Erysipelotrichales</taxon>
        <taxon>Erysipelotrichaceae</taxon>
        <taxon>Massilimicrobiota</taxon>
    </lineage>
</organism>
<dbReference type="EMBL" id="NFLJ01000031">
    <property type="protein sequence ID" value="OUQ33377.1"/>
    <property type="molecule type" value="Genomic_DNA"/>
</dbReference>
<dbReference type="Proteomes" id="UP000195305">
    <property type="component" value="Unassembled WGS sequence"/>
</dbReference>
<keyword evidence="2" id="KW-1003">Cell membrane</keyword>
<evidence type="ECO:0000313" key="9">
    <source>
        <dbReference type="Proteomes" id="UP000195305"/>
    </source>
</evidence>
<comment type="subcellular location">
    <subcellularLocation>
        <location evidence="1">Cell membrane</location>
        <topology evidence="1">Single-pass membrane protein</topology>
    </subcellularLocation>
</comment>
<dbReference type="InterPro" id="IPR007168">
    <property type="entry name" value="Phageshock_PspC_N"/>
</dbReference>
<gene>
    <name evidence="8" type="ORF">B5E75_10300</name>
</gene>
<dbReference type="OrthoDB" id="9815286at2"/>
<keyword evidence="3 6" id="KW-0812">Transmembrane</keyword>
<reference evidence="8 9" key="1">
    <citation type="journal article" date="2018" name="BMC Genomics">
        <title>Whole genome sequencing and function prediction of 133 gut anaerobes isolated from chicken caecum in pure cultures.</title>
        <authorList>
            <person name="Medvecky M."/>
            <person name="Cejkova D."/>
            <person name="Polansky O."/>
            <person name="Karasova D."/>
            <person name="Kubasova T."/>
            <person name="Cizek A."/>
            <person name="Rychlik I."/>
        </authorList>
    </citation>
    <scope>NUCLEOTIDE SEQUENCE [LARGE SCALE GENOMIC DNA]</scope>
    <source>
        <strain evidence="8 9">An13</strain>
    </source>
</reference>
<feature type="transmembrane region" description="Helical" evidence="6">
    <location>
        <begin position="34"/>
        <end position="57"/>
    </location>
</feature>
<protein>
    <submittedName>
        <fullName evidence="8">PspC domain-containing protein</fullName>
    </submittedName>
</protein>
<feature type="domain" description="Phage shock protein PspC N-terminal" evidence="7">
    <location>
        <begin position="3"/>
        <end position="59"/>
    </location>
</feature>
<keyword evidence="4 6" id="KW-1133">Transmembrane helix</keyword>
<dbReference type="PANTHER" id="PTHR33885">
    <property type="entry name" value="PHAGE SHOCK PROTEIN C"/>
    <property type="match status" value="1"/>
</dbReference>
<name>A0A1Y4SU25_9FIRM</name>